<dbReference type="Gene3D" id="3.40.50.300">
    <property type="entry name" value="P-loop containing nucleotide triphosphate hydrolases"/>
    <property type="match status" value="2"/>
</dbReference>
<dbReference type="Gramene" id="CML027CT">
    <property type="protein sequence ID" value="CML027CT"/>
    <property type="gene ID" value="CML027C"/>
</dbReference>
<dbReference type="OrthoDB" id="431497at2759"/>
<dbReference type="Pfam" id="PF06470">
    <property type="entry name" value="SMC_hinge"/>
    <property type="match status" value="1"/>
</dbReference>
<dbReference type="Gene3D" id="1.20.1060.20">
    <property type="match status" value="1"/>
</dbReference>
<keyword evidence="6 8" id="KW-0539">Nucleus</keyword>
<dbReference type="GO" id="GO:0051276">
    <property type="term" value="P:chromosome organization"/>
    <property type="evidence" value="ECO:0007669"/>
    <property type="project" value="InterPro"/>
</dbReference>
<dbReference type="GO" id="GO:0005524">
    <property type="term" value="F:ATP binding"/>
    <property type="evidence" value="ECO:0007669"/>
    <property type="project" value="InterPro"/>
</dbReference>
<dbReference type="InterPro" id="IPR041741">
    <property type="entry name" value="SMC3_ABC_euk"/>
</dbReference>
<dbReference type="InterPro" id="IPR036277">
    <property type="entry name" value="SMC_hinge_sf"/>
</dbReference>
<dbReference type="GeneID" id="16994576"/>
<dbReference type="SMART" id="SM00968">
    <property type="entry name" value="SMC_hinge"/>
    <property type="match status" value="1"/>
</dbReference>
<evidence type="ECO:0000256" key="4">
    <source>
        <dbReference type="ARBA" id="ARBA00022776"/>
    </source>
</evidence>
<dbReference type="InterPro" id="IPR010935">
    <property type="entry name" value="SMC_hinge"/>
</dbReference>
<name>M1V5H1_CYAM1</name>
<dbReference type="GO" id="GO:0051301">
    <property type="term" value="P:cell division"/>
    <property type="evidence" value="ECO:0007669"/>
    <property type="project" value="UniProtKB-KW"/>
</dbReference>
<dbReference type="InterPro" id="IPR024704">
    <property type="entry name" value="SMC"/>
</dbReference>
<evidence type="ECO:0000256" key="9">
    <source>
        <dbReference type="SAM" id="Coils"/>
    </source>
</evidence>
<feature type="coiled-coil region" evidence="9">
    <location>
        <begin position="452"/>
        <end position="531"/>
    </location>
</feature>
<organism evidence="12 13">
    <name type="scientific">Cyanidioschyzon merolae (strain NIES-3377 / 10D)</name>
    <name type="common">Unicellular red alga</name>
    <dbReference type="NCBI Taxonomy" id="280699"/>
    <lineage>
        <taxon>Eukaryota</taxon>
        <taxon>Rhodophyta</taxon>
        <taxon>Bangiophyceae</taxon>
        <taxon>Cyanidiales</taxon>
        <taxon>Cyanidiaceae</taxon>
        <taxon>Cyanidioschyzon</taxon>
    </lineage>
</organism>
<evidence type="ECO:0000256" key="7">
    <source>
        <dbReference type="ARBA" id="ARBA00023306"/>
    </source>
</evidence>
<keyword evidence="13" id="KW-1185">Reference proteome</keyword>
<dbReference type="SUPFAM" id="SSF52540">
    <property type="entry name" value="P-loop containing nucleoside triphosphate hydrolases"/>
    <property type="match status" value="1"/>
</dbReference>
<feature type="coiled-coil region" evidence="9">
    <location>
        <begin position="239"/>
        <end position="424"/>
    </location>
</feature>
<proteinExistence type="inferred from homology"/>
<dbReference type="eggNOG" id="KOG0964">
    <property type="taxonomic scope" value="Eukaryota"/>
</dbReference>
<dbReference type="PANTHER" id="PTHR43977">
    <property type="entry name" value="STRUCTURAL MAINTENANCE OF CHROMOSOMES PROTEIN 3"/>
    <property type="match status" value="1"/>
</dbReference>
<evidence type="ECO:0000313" key="13">
    <source>
        <dbReference type="Proteomes" id="UP000007014"/>
    </source>
</evidence>
<dbReference type="GO" id="GO:0005634">
    <property type="term" value="C:nucleus"/>
    <property type="evidence" value="ECO:0007669"/>
    <property type="project" value="UniProtKB-SubCell"/>
</dbReference>
<comment type="similarity">
    <text evidence="2">Belongs to the SMC family. SMC3 subfamily.</text>
</comment>
<evidence type="ECO:0000313" key="12">
    <source>
        <dbReference type="EMBL" id="BAM80660.1"/>
    </source>
</evidence>
<feature type="region of interest" description="Disordered" evidence="10">
    <location>
        <begin position="1314"/>
        <end position="1342"/>
    </location>
</feature>
<dbReference type="GO" id="GO:0005694">
    <property type="term" value="C:chromosome"/>
    <property type="evidence" value="ECO:0007669"/>
    <property type="project" value="InterPro"/>
</dbReference>
<dbReference type="CDD" id="cd03272">
    <property type="entry name" value="ABC_SMC3_euk"/>
    <property type="match status" value="1"/>
</dbReference>
<dbReference type="SUPFAM" id="SSF75553">
    <property type="entry name" value="Smc hinge domain"/>
    <property type="match status" value="1"/>
</dbReference>
<evidence type="ECO:0000256" key="8">
    <source>
        <dbReference type="PIRNR" id="PIRNR005719"/>
    </source>
</evidence>
<dbReference type="InterPro" id="IPR027417">
    <property type="entry name" value="P-loop_NTPase"/>
</dbReference>
<dbReference type="EMBL" id="AP006494">
    <property type="protein sequence ID" value="BAM80660.1"/>
    <property type="molecule type" value="Genomic_DNA"/>
</dbReference>
<keyword evidence="7" id="KW-0131">Cell cycle</keyword>
<keyword evidence="5 9" id="KW-0175">Coiled coil</keyword>
<dbReference type="PIRSF" id="PIRSF005719">
    <property type="entry name" value="SMC"/>
    <property type="match status" value="1"/>
</dbReference>
<dbReference type="Gene3D" id="1.10.287.1490">
    <property type="match status" value="1"/>
</dbReference>
<reference evidence="12 13" key="1">
    <citation type="journal article" date="2004" name="Nature">
        <title>Genome sequence of the ultrasmall unicellular red alga Cyanidioschyzon merolae 10D.</title>
        <authorList>
            <person name="Matsuzaki M."/>
            <person name="Misumi O."/>
            <person name="Shin-i T."/>
            <person name="Maruyama S."/>
            <person name="Takahara M."/>
            <person name="Miyagishima S."/>
            <person name="Mori T."/>
            <person name="Nishida K."/>
            <person name="Yagisawa F."/>
            <person name="Nishida K."/>
            <person name="Yoshida Y."/>
            <person name="Nishimura Y."/>
            <person name="Nakao S."/>
            <person name="Kobayashi T."/>
            <person name="Momoyama Y."/>
            <person name="Higashiyama T."/>
            <person name="Minoda A."/>
            <person name="Sano M."/>
            <person name="Nomoto H."/>
            <person name="Oishi K."/>
            <person name="Hayashi H."/>
            <person name="Ohta F."/>
            <person name="Nishizaka S."/>
            <person name="Haga S."/>
            <person name="Miura S."/>
            <person name="Morishita T."/>
            <person name="Kabeya Y."/>
            <person name="Terasawa K."/>
            <person name="Suzuki Y."/>
            <person name="Ishii Y."/>
            <person name="Asakawa S."/>
            <person name="Takano H."/>
            <person name="Ohta N."/>
            <person name="Kuroiwa H."/>
            <person name="Tanaka K."/>
            <person name="Shimizu N."/>
            <person name="Sugano S."/>
            <person name="Sato N."/>
            <person name="Nozaki H."/>
            <person name="Ogasawara N."/>
            <person name="Kohara Y."/>
            <person name="Kuroiwa T."/>
        </authorList>
    </citation>
    <scope>NUCLEOTIDE SEQUENCE [LARGE SCALE GENOMIC DNA]</scope>
    <source>
        <strain evidence="12 13">10D</strain>
    </source>
</reference>
<evidence type="ECO:0000256" key="6">
    <source>
        <dbReference type="ARBA" id="ARBA00023242"/>
    </source>
</evidence>
<dbReference type="RefSeq" id="XP_005536696.1">
    <property type="nucleotide sequence ID" value="XM_005536639.1"/>
</dbReference>
<keyword evidence="4" id="KW-0498">Mitosis</keyword>
<evidence type="ECO:0000256" key="3">
    <source>
        <dbReference type="ARBA" id="ARBA00022618"/>
    </source>
</evidence>
<evidence type="ECO:0000256" key="5">
    <source>
        <dbReference type="ARBA" id="ARBA00023054"/>
    </source>
</evidence>
<feature type="domain" description="SMC hinge" evidence="11">
    <location>
        <begin position="572"/>
        <end position="693"/>
    </location>
</feature>
<dbReference type="GO" id="GO:0016887">
    <property type="term" value="F:ATP hydrolysis activity"/>
    <property type="evidence" value="ECO:0007669"/>
    <property type="project" value="InterPro"/>
</dbReference>
<keyword evidence="3" id="KW-0132">Cell division</keyword>
<feature type="coiled-coil region" evidence="9">
    <location>
        <begin position="732"/>
        <end position="893"/>
    </location>
</feature>
<accession>M1V5H1</accession>
<comment type="subcellular location">
    <subcellularLocation>
        <location evidence="1 8">Nucleus</location>
    </subcellularLocation>
</comment>
<sequence length="1342" mass="152517">MSTSMANRNARRHSRARVRYWRGALGCALHRVLVSSRGAIAGPFTTARQRTRLMHIHSIRICGWKSYKDETFIGPFHEGLNVVVGRNGSGKSNLLEAVRLLLGDAGPGLNAEQRSALLHEGPSGRVLSAFIEVTFDNSDGRLPIERSRVVLRRMFGLQKDEYLLDRRSVSRAEVTALFESAGFSRSNPYYIVQQGKVAALCTMKDDQRLELLKEIAGTRTYEEKRAESLRILEESIGKRAKIREILEYIEKRLQELENEKEQLVAYQQVDRERRSLERAIYERELTELKTQLESLEHERQHEGVQLGKMHQECRRLEVELEEIEQRIAEIERERARLEVDQSSVKLELVKAAEQRSALETELALVTQQLENETIELDRVEQKIQTLRQAAQQRRAERDRILPEYERLREQEQHLRTAMAMTQQELVQLQARETRDVQFRTVDECNAWFHNEIARNEELRHETRSQLQETEREIHRLEFELSSIAERRKTNETQFASDREQLNALNARLAELKRERNEAHRARQELWRREAELESSRATLLSELTESERRKRMSVGSKFLNAYQYICNLQYSGTIYGPLYTLFETDEKFYVAVEAAMGSALCYIVVDTDETAAYLIQRLREANAGRLTFIPLNRVRDDASDAAKRNSMSPPPTEEAVPLVSRLRLRDERFSPVFERVVAGTLIARSILIASKLARGYNVPCVTLEGDLVNKRGAMHGGYTDRRQSRLASLLRYDKIRIQIQQIESEREQIRAQLAALESQIQRTMNELQKSEAEKRNLFNQLRDHQRALTQLDREKLSIEAALETERQRMQTLQRHVHEYELVLSSLRDEFSERTAALSSSSSSPTPQTAISADAFVARLAALEKELESVAAARATLEQRLVEIESELETCIERQLRELEKRFLRETFEDAPELFDSASGISVPVALQSDPDEAPPSIAELQTRQTSLRRELETLGSVLQAQRVSQDRIAEALQRTATELDALARKRDSLEAQLPVAKEALATESQRLQIHVARHTHLQQRKAETERKLRELGPAPAQHHELAHVPLTTLMQRLEATNTRLSQLGQVNQKALEQYLVFANQREELRTRLEELDRGDDSIRTLIHTLDHRRANDLQRTFKGIARLFSAVFAELVPGGTAQLVMQRGPHPTASDTTDTNVDFAGVAIRVRFPSEDHFSLMAALSGGQKTLVALALILAIQRLDPAPFYLFDEIDASLDAASRERIAALLQQRQPGPDAGHGTEASAARSSVSRPQLILTTFRPELVRVADRCYGVTIRGRVSCVEPVSVAEALAFVTGPASLPIDATNEQVAILAPTGDTESGTAPDMQPVAGGERTSLLQASYE</sequence>
<dbReference type="KEGG" id="cme:CYME_CML027C"/>
<dbReference type="Proteomes" id="UP000007014">
    <property type="component" value="Chromosome 12"/>
</dbReference>
<dbReference type="InterPro" id="IPR003395">
    <property type="entry name" value="RecF/RecN/SMC_N"/>
</dbReference>
<evidence type="ECO:0000256" key="2">
    <source>
        <dbReference type="ARBA" id="ARBA00005917"/>
    </source>
</evidence>
<dbReference type="HOGENOM" id="CLU_001042_5_0_1"/>
<protein>
    <recommendedName>
        <fullName evidence="8">Structural maintenance of chromosomes protein</fullName>
    </recommendedName>
</protein>
<gene>
    <name evidence="12" type="ORF">CYME_CML027C</name>
</gene>
<evidence type="ECO:0000259" key="11">
    <source>
        <dbReference type="SMART" id="SM00968"/>
    </source>
</evidence>
<feature type="coiled-coil region" evidence="9">
    <location>
        <begin position="972"/>
        <end position="999"/>
    </location>
</feature>
<evidence type="ECO:0000256" key="1">
    <source>
        <dbReference type="ARBA" id="ARBA00004123"/>
    </source>
</evidence>
<dbReference type="Pfam" id="PF02463">
    <property type="entry name" value="SMC_N"/>
    <property type="match status" value="1"/>
</dbReference>
<dbReference type="Gene3D" id="3.30.70.1620">
    <property type="match status" value="1"/>
</dbReference>
<evidence type="ECO:0000256" key="10">
    <source>
        <dbReference type="SAM" id="MobiDB-lite"/>
    </source>
</evidence>
<dbReference type="STRING" id="280699.M1V5H1"/>
<reference evidence="12 13" key="2">
    <citation type="journal article" date="2007" name="BMC Biol.">
        <title>A 100%-complete sequence reveals unusually simple genomic features in the hot-spring red alga Cyanidioschyzon merolae.</title>
        <authorList>
            <person name="Nozaki H."/>
            <person name="Takano H."/>
            <person name="Misumi O."/>
            <person name="Terasawa K."/>
            <person name="Matsuzaki M."/>
            <person name="Maruyama S."/>
            <person name="Nishida K."/>
            <person name="Yagisawa F."/>
            <person name="Yoshida Y."/>
            <person name="Fujiwara T."/>
            <person name="Takio S."/>
            <person name="Tamura K."/>
            <person name="Chung S.J."/>
            <person name="Nakamura S."/>
            <person name="Kuroiwa H."/>
            <person name="Tanaka K."/>
            <person name="Sato N."/>
            <person name="Kuroiwa T."/>
        </authorList>
    </citation>
    <scope>NUCLEOTIDE SEQUENCE [LARGE SCALE GENOMIC DNA]</scope>
    <source>
        <strain evidence="12 13">10D</strain>
    </source>
</reference>
<dbReference type="OMA" id="GQKTVCA"/>